<organism evidence="3 4">
    <name type="scientific">Nocardioides aurantiacus</name>
    <dbReference type="NCBI Taxonomy" id="86796"/>
    <lineage>
        <taxon>Bacteria</taxon>
        <taxon>Bacillati</taxon>
        <taxon>Actinomycetota</taxon>
        <taxon>Actinomycetes</taxon>
        <taxon>Propionibacteriales</taxon>
        <taxon>Nocardioidaceae</taxon>
        <taxon>Nocardioides</taxon>
    </lineage>
</organism>
<evidence type="ECO:0000256" key="1">
    <source>
        <dbReference type="SAM" id="MobiDB-lite"/>
    </source>
</evidence>
<feature type="transmembrane region" description="Helical" evidence="2">
    <location>
        <begin position="225"/>
        <end position="244"/>
    </location>
</feature>
<gene>
    <name evidence="3" type="ORF">EDD33_2948</name>
</gene>
<sequence>MDPTTGTFLGGTMTTTAPTPPTTGSAAEPAPSGLRDPVLDLVALLLVAAAIAWDLLSLSEVGPATLVAGALVLAAVGSVHVAAVVTTTPRAGVLLVVRLLLVLGAVLVLLPAVRSQPELTELQVPYRPAAATLGLLLAAAVAALLPRRPDRTPGAVLWRRYAATALVVVGLLDPATEVVREVRLSPTTLPAGLGLGPMSVYLLSALVVPTLAAGLLVLGRPGAGAVLGCASLAGLLVLVLLGTVTSGDWYAQEASPLSWVVATSLLLLAGGIAVGSDPEPPPSGRYADPALTAGLVLLTVPAVGLLLALLALAGRRLTLDPAYAEQLRPDVLGLAGVLVRLVIAAGVLALLHHGGRGTRVAAGAIAGTVALLTLVWLGVAHAVVGTVVTPWSLAAVLAPPTAVALLALRPSGASPRPGTTARGSAPG</sequence>
<feature type="transmembrane region" description="Helical" evidence="2">
    <location>
        <begin position="157"/>
        <end position="175"/>
    </location>
</feature>
<accession>A0A3N2CXX3</accession>
<keyword evidence="2" id="KW-0472">Membrane</keyword>
<keyword evidence="2" id="KW-0812">Transmembrane</keyword>
<dbReference type="AlphaFoldDB" id="A0A3N2CXX3"/>
<feature type="region of interest" description="Disordered" evidence="1">
    <location>
        <begin position="1"/>
        <end position="31"/>
    </location>
</feature>
<dbReference type="OrthoDB" id="9882359at2"/>
<feature type="transmembrane region" description="Helical" evidence="2">
    <location>
        <begin position="125"/>
        <end position="145"/>
    </location>
</feature>
<protein>
    <submittedName>
        <fullName evidence="3">Uncharacterized protein</fullName>
    </submittedName>
</protein>
<dbReference type="RefSeq" id="WP_123391678.1">
    <property type="nucleotide sequence ID" value="NZ_RKHO01000001.1"/>
</dbReference>
<evidence type="ECO:0000313" key="4">
    <source>
        <dbReference type="Proteomes" id="UP000281738"/>
    </source>
</evidence>
<feature type="transmembrane region" description="Helical" evidence="2">
    <location>
        <begin position="331"/>
        <end position="351"/>
    </location>
</feature>
<keyword evidence="4" id="KW-1185">Reference proteome</keyword>
<evidence type="ECO:0000313" key="3">
    <source>
        <dbReference type="EMBL" id="ROR92064.1"/>
    </source>
</evidence>
<reference evidence="3 4" key="1">
    <citation type="submission" date="2018-11" db="EMBL/GenBank/DDBJ databases">
        <title>Sequencing the genomes of 1000 actinobacteria strains.</title>
        <authorList>
            <person name="Klenk H.-P."/>
        </authorList>
    </citation>
    <scope>NUCLEOTIDE SEQUENCE [LARGE SCALE GENOMIC DNA]</scope>
    <source>
        <strain evidence="3 4">DSM 12652</strain>
    </source>
</reference>
<feature type="transmembrane region" description="Helical" evidence="2">
    <location>
        <begin position="363"/>
        <end position="384"/>
    </location>
</feature>
<proteinExistence type="predicted"/>
<feature type="transmembrane region" description="Helical" evidence="2">
    <location>
        <begin position="92"/>
        <end position="113"/>
    </location>
</feature>
<dbReference type="EMBL" id="RKHO01000001">
    <property type="protein sequence ID" value="ROR92064.1"/>
    <property type="molecule type" value="Genomic_DNA"/>
</dbReference>
<evidence type="ECO:0000256" key="2">
    <source>
        <dbReference type="SAM" id="Phobius"/>
    </source>
</evidence>
<feature type="transmembrane region" description="Helical" evidence="2">
    <location>
        <begin position="64"/>
        <end position="85"/>
    </location>
</feature>
<feature type="transmembrane region" description="Helical" evidence="2">
    <location>
        <begin position="195"/>
        <end position="218"/>
    </location>
</feature>
<keyword evidence="2" id="KW-1133">Transmembrane helix</keyword>
<name>A0A3N2CXX3_9ACTN</name>
<feature type="transmembrane region" description="Helical" evidence="2">
    <location>
        <begin position="256"/>
        <end position="274"/>
    </location>
</feature>
<comment type="caution">
    <text evidence="3">The sequence shown here is derived from an EMBL/GenBank/DDBJ whole genome shotgun (WGS) entry which is preliminary data.</text>
</comment>
<dbReference type="Proteomes" id="UP000281738">
    <property type="component" value="Unassembled WGS sequence"/>
</dbReference>
<feature type="transmembrane region" description="Helical" evidence="2">
    <location>
        <begin position="286"/>
        <end position="311"/>
    </location>
</feature>
<feature type="transmembrane region" description="Helical" evidence="2">
    <location>
        <begin position="390"/>
        <end position="408"/>
    </location>
</feature>